<evidence type="ECO:0000259" key="17">
    <source>
        <dbReference type="PROSITE" id="PS50975"/>
    </source>
</evidence>
<feature type="binding site" evidence="15">
    <location>
        <position position="293"/>
    </location>
    <ligand>
        <name>Mg(2+)</name>
        <dbReference type="ChEBI" id="CHEBI:18420"/>
        <label>1</label>
    </ligand>
</feature>
<comment type="subcellular location">
    <subcellularLocation>
        <location evidence="2 13">Cytoplasm</location>
    </subcellularLocation>
</comment>
<dbReference type="GeneID" id="65916193"/>
<accession>A0A0R1F498</accession>
<feature type="binding site" evidence="15">
    <location>
        <position position="307"/>
    </location>
    <ligand>
        <name>Mg(2+)</name>
        <dbReference type="ChEBI" id="CHEBI:18420"/>
        <label>2</label>
    </ligand>
</feature>
<dbReference type="Gene3D" id="3.30.470.20">
    <property type="entry name" value="ATP-grasp fold, B domain"/>
    <property type="match status" value="1"/>
</dbReference>
<evidence type="ECO:0000256" key="16">
    <source>
        <dbReference type="PROSITE-ProRule" id="PRU00409"/>
    </source>
</evidence>
<evidence type="ECO:0000256" key="5">
    <source>
        <dbReference type="ARBA" id="ARBA00022598"/>
    </source>
</evidence>
<evidence type="ECO:0000256" key="11">
    <source>
        <dbReference type="ARBA" id="ARBA00023211"/>
    </source>
</evidence>
<evidence type="ECO:0000256" key="7">
    <source>
        <dbReference type="ARBA" id="ARBA00022741"/>
    </source>
</evidence>
<evidence type="ECO:0000256" key="2">
    <source>
        <dbReference type="ARBA" id="ARBA00004496"/>
    </source>
</evidence>
<comment type="pathway">
    <text evidence="13">Cell wall biogenesis; peptidoglycan biosynthesis.</text>
</comment>
<dbReference type="InterPro" id="IPR000291">
    <property type="entry name" value="D-Ala_lig_Van_CS"/>
</dbReference>
<evidence type="ECO:0000256" key="15">
    <source>
        <dbReference type="PIRSR" id="PIRSR039102-3"/>
    </source>
</evidence>
<dbReference type="Gene3D" id="3.40.50.20">
    <property type="match status" value="1"/>
</dbReference>
<evidence type="ECO:0000256" key="8">
    <source>
        <dbReference type="ARBA" id="ARBA00022840"/>
    </source>
</evidence>
<dbReference type="Proteomes" id="UP000051181">
    <property type="component" value="Unassembled WGS sequence"/>
</dbReference>
<evidence type="ECO:0000256" key="4">
    <source>
        <dbReference type="ARBA" id="ARBA00022490"/>
    </source>
</evidence>
<dbReference type="GO" id="GO:0005737">
    <property type="term" value="C:cytoplasm"/>
    <property type="evidence" value="ECO:0007669"/>
    <property type="project" value="UniProtKB-SubCell"/>
</dbReference>
<keyword evidence="5 13" id="KW-0436">Ligase</keyword>
<dbReference type="PANTHER" id="PTHR23132">
    <property type="entry name" value="D-ALANINE--D-ALANINE LIGASE"/>
    <property type="match status" value="1"/>
</dbReference>
<dbReference type="InterPro" id="IPR011095">
    <property type="entry name" value="Dala_Dala_lig_C"/>
</dbReference>
<dbReference type="GO" id="GO:0008716">
    <property type="term" value="F:D-alanine-D-alanine ligase activity"/>
    <property type="evidence" value="ECO:0007669"/>
    <property type="project" value="UniProtKB-UniRule"/>
</dbReference>
<keyword evidence="15" id="KW-0460">Magnesium</keyword>
<dbReference type="SUPFAM" id="SSF52440">
    <property type="entry name" value="PreATP-grasp domain"/>
    <property type="match status" value="1"/>
</dbReference>
<feature type="active site" evidence="14">
    <location>
        <position position="316"/>
    </location>
</feature>
<sequence>MKIVVLAGGRSPERNVSLSSGAKITTALREKGHAAVLIDLFLGDDLSDVKNVADVFQRDATTTNYAISDEILTDEAIDALRTDGTKGLFGKNVLEICAAADIVFLGLHGEDGENGKVQAAFDLFGIRYTGSGSLASGVTMDKKISKELLLHNHIKTAGYVSVKKGEPTPQIDFGFPVVVKPSNGGSSIGMKIANDQAELEAALPDAYRFDDEVVIEEFIKGREFSMGVVNGVAMPAIEIIVNDGWYDFEHKFQENQTTFQTPPDIPDDVHTEMQAIALKTMTVLGLTNYGRIDFFWNEDGIYVIEGNSLPGMTPLSLLPQEAAAAGISYPDLCEQIVKGKLALYEAK</sequence>
<organism evidence="18 19">
    <name type="scientific">Loigolactobacillus coryniformis subsp. coryniformis KCTC 3167 = DSM 20001</name>
    <dbReference type="NCBI Taxonomy" id="913848"/>
    <lineage>
        <taxon>Bacteria</taxon>
        <taxon>Bacillati</taxon>
        <taxon>Bacillota</taxon>
        <taxon>Bacilli</taxon>
        <taxon>Lactobacillales</taxon>
        <taxon>Lactobacillaceae</taxon>
        <taxon>Loigolactobacillus</taxon>
    </lineage>
</organism>
<dbReference type="RefSeq" id="WP_010009301.1">
    <property type="nucleotide sequence ID" value="NZ_AZCN01000123.1"/>
</dbReference>
<dbReference type="InterPro" id="IPR013815">
    <property type="entry name" value="ATP_grasp_subdomain_1"/>
</dbReference>
<dbReference type="PROSITE" id="PS00843">
    <property type="entry name" value="DALA_DALA_LIGASE_1"/>
    <property type="match status" value="1"/>
</dbReference>
<reference evidence="18 19" key="1">
    <citation type="journal article" date="2015" name="Genome Announc.">
        <title>Expanding the biotechnology potential of lactobacilli through comparative genomics of 213 strains and associated genera.</title>
        <authorList>
            <person name="Sun Z."/>
            <person name="Harris H.M."/>
            <person name="McCann A."/>
            <person name="Guo C."/>
            <person name="Argimon S."/>
            <person name="Zhang W."/>
            <person name="Yang X."/>
            <person name="Jeffery I.B."/>
            <person name="Cooney J.C."/>
            <person name="Kagawa T.F."/>
            <person name="Liu W."/>
            <person name="Song Y."/>
            <person name="Salvetti E."/>
            <person name="Wrobel A."/>
            <person name="Rasinkangas P."/>
            <person name="Parkhill J."/>
            <person name="Rea M.C."/>
            <person name="O'Sullivan O."/>
            <person name="Ritari J."/>
            <person name="Douillard F.P."/>
            <person name="Paul Ross R."/>
            <person name="Yang R."/>
            <person name="Briner A.E."/>
            <person name="Felis G.E."/>
            <person name="de Vos W.M."/>
            <person name="Barrangou R."/>
            <person name="Klaenhammer T.R."/>
            <person name="Caufield P.W."/>
            <person name="Cui Y."/>
            <person name="Zhang H."/>
            <person name="O'Toole P.W."/>
        </authorList>
    </citation>
    <scope>NUCLEOTIDE SEQUENCE [LARGE SCALE GENOMIC DNA]</scope>
    <source>
        <strain evidence="18 19">DSM 20001</strain>
    </source>
</reference>
<dbReference type="AlphaFoldDB" id="A0A0R1F498"/>
<comment type="cofactor">
    <cofactor evidence="15">
        <name>Mg(2+)</name>
        <dbReference type="ChEBI" id="CHEBI:18420"/>
    </cofactor>
    <cofactor evidence="15">
        <name>Mn(2+)</name>
        <dbReference type="ChEBI" id="CHEBI:29035"/>
    </cofactor>
    <text evidence="15">Binds 2 magnesium or manganese ions per subunit.</text>
</comment>
<comment type="function">
    <text evidence="13">Cell wall formation.</text>
</comment>
<dbReference type="GO" id="GO:0071555">
    <property type="term" value="P:cell wall organization"/>
    <property type="evidence" value="ECO:0007669"/>
    <property type="project" value="UniProtKB-KW"/>
</dbReference>
<dbReference type="InterPro" id="IPR005905">
    <property type="entry name" value="D_ala_D_ala"/>
</dbReference>
<comment type="cofactor">
    <cofactor evidence="1">
        <name>Mn(2+)</name>
        <dbReference type="ChEBI" id="CHEBI:29035"/>
    </cofactor>
</comment>
<keyword evidence="11 15" id="KW-0464">Manganese</keyword>
<dbReference type="PATRIC" id="fig|913848.6.peg.354"/>
<keyword evidence="12 13" id="KW-0961">Cell wall biogenesis/degradation</keyword>
<evidence type="ECO:0000256" key="6">
    <source>
        <dbReference type="ARBA" id="ARBA00022723"/>
    </source>
</evidence>
<name>A0A0R1F498_9LACO</name>
<evidence type="ECO:0000256" key="10">
    <source>
        <dbReference type="ARBA" id="ARBA00022984"/>
    </source>
</evidence>
<dbReference type="UniPathway" id="UPA00219"/>
<dbReference type="EC" id="6.3.2.4" evidence="13"/>
<keyword evidence="9 13" id="KW-0133">Cell shape</keyword>
<evidence type="ECO:0000256" key="14">
    <source>
        <dbReference type="PIRSR" id="PIRSR039102-1"/>
    </source>
</evidence>
<dbReference type="InterPro" id="IPR011761">
    <property type="entry name" value="ATP-grasp"/>
</dbReference>
<dbReference type="Pfam" id="PF07478">
    <property type="entry name" value="Dala_Dala_lig_C"/>
    <property type="match status" value="1"/>
</dbReference>
<gene>
    <name evidence="13" type="primary">ddl</name>
    <name evidence="18" type="ORF">FD22_GL000351</name>
</gene>
<keyword evidence="10 13" id="KW-0573">Peptidoglycan synthesis</keyword>
<dbReference type="GO" id="GO:0046872">
    <property type="term" value="F:metal ion binding"/>
    <property type="evidence" value="ECO:0007669"/>
    <property type="project" value="UniProtKB-KW"/>
</dbReference>
<dbReference type="EMBL" id="AZCN01000123">
    <property type="protein sequence ID" value="KRK13970.1"/>
    <property type="molecule type" value="Genomic_DNA"/>
</dbReference>
<dbReference type="eggNOG" id="COG1181">
    <property type="taxonomic scope" value="Bacteria"/>
</dbReference>
<keyword evidence="6 15" id="KW-0479">Metal-binding</keyword>
<keyword evidence="7 16" id="KW-0547">Nucleotide-binding</keyword>
<evidence type="ECO:0000313" key="18">
    <source>
        <dbReference type="EMBL" id="KRK13970.1"/>
    </source>
</evidence>
<protein>
    <recommendedName>
        <fullName evidence="13">D-alanine--D-alanine ligase</fullName>
        <ecNumber evidence="13">6.3.2.4</ecNumber>
    </recommendedName>
    <alternativeName>
        <fullName evidence="13">D-Ala-D-Ala ligase</fullName>
    </alternativeName>
    <alternativeName>
        <fullName evidence="13">D-alanylalanine synthetase</fullName>
    </alternativeName>
</protein>
<feature type="domain" description="ATP-grasp" evidence="17">
    <location>
        <begin position="146"/>
        <end position="338"/>
    </location>
</feature>
<evidence type="ECO:0000256" key="1">
    <source>
        <dbReference type="ARBA" id="ARBA00001936"/>
    </source>
</evidence>
<feature type="binding site" evidence="15">
    <location>
        <position position="305"/>
    </location>
    <ligand>
        <name>Mg(2+)</name>
        <dbReference type="ChEBI" id="CHEBI:18420"/>
        <label>2</label>
    </ligand>
</feature>
<comment type="similarity">
    <text evidence="3 13">Belongs to the D-alanine--D-alanine ligase family.</text>
</comment>
<evidence type="ECO:0000256" key="9">
    <source>
        <dbReference type="ARBA" id="ARBA00022960"/>
    </source>
</evidence>
<keyword evidence="4 13" id="KW-0963">Cytoplasm</keyword>
<dbReference type="NCBIfam" id="NF002378">
    <property type="entry name" value="PRK01372.1"/>
    <property type="match status" value="1"/>
</dbReference>
<dbReference type="GO" id="GO:0009252">
    <property type="term" value="P:peptidoglycan biosynthetic process"/>
    <property type="evidence" value="ECO:0007669"/>
    <property type="project" value="UniProtKB-UniRule"/>
</dbReference>
<dbReference type="PROSITE" id="PS50975">
    <property type="entry name" value="ATP_GRASP"/>
    <property type="match status" value="1"/>
</dbReference>
<comment type="catalytic activity">
    <reaction evidence="13">
        <text>2 D-alanine + ATP = D-alanyl-D-alanine + ADP + phosphate + H(+)</text>
        <dbReference type="Rhea" id="RHEA:11224"/>
        <dbReference type="ChEBI" id="CHEBI:15378"/>
        <dbReference type="ChEBI" id="CHEBI:30616"/>
        <dbReference type="ChEBI" id="CHEBI:43474"/>
        <dbReference type="ChEBI" id="CHEBI:57416"/>
        <dbReference type="ChEBI" id="CHEBI:57822"/>
        <dbReference type="ChEBI" id="CHEBI:456216"/>
        <dbReference type="EC" id="6.3.2.4"/>
    </reaction>
</comment>
<dbReference type="Gene3D" id="3.30.1490.20">
    <property type="entry name" value="ATP-grasp fold, A domain"/>
    <property type="match status" value="1"/>
</dbReference>
<dbReference type="InterPro" id="IPR011127">
    <property type="entry name" value="Dala_Dala_lig_N"/>
</dbReference>
<dbReference type="SUPFAM" id="SSF56059">
    <property type="entry name" value="Glutathione synthetase ATP-binding domain-like"/>
    <property type="match status" value="1"/>
</dbReference>
<proteinExistence type="inferred from homology"/>
<dbReference type="SMART" id="SM01209">
    <property type="entry name" value="GARS_A"/>
    <property type="match status" value="1"/>
</dbReference>
<comment type="caution">
    <text evidence="18">The sequence shown here is derived from an EMBL/GenBank/DDBJ whole genome shotgun (WGS) entry which is preliminary data.</text>
</comment>
<dbReference type="PANTHER" id="PTHR23132:SF23">
    <property type="entry name" value="D-ALANINE--D-ALANINE LIGASE B"/>
    <property type="match status" value="1"/>
</dbReference>
<keyword evidence="8 16" id="KW-0067">ATP-binding</keyword>
<evidence type="ECO:0000256" key="13">
    <source>
        <dbReference type="HAMAP-Rule" id="MF_00047"/>
    </source>
</evidence>
<feature type="active site" evidence="14">
    <location>
        <position position="186"/>
    </location>
</feature>
<dbReference type="Pfam" id="PF01820">
    <property type="entry name" value="Dala_Dala_lig_N"/>
    <property type="match status" value="1"/>
</dbReference>
<dbReference type="PIRSF" id="PIRSF039102">
    <property type="entry name" value="Ddl/VanB"/>
    <property type="match status" value="1"/>
</dbReference>
<dbReference type="NCBIfam" id="TIGR01205">
    <property type="entry name" value="D_ala_D_alaTIGR"/>
    <property type="match status" value="1"/>
</dbReference>
<evidence type="ECO:0000256" key="3">
    <source>
        <dbReference type="ARBA" id="ARBA00010871"/>
    </source>
</evidence>
<feature type="binding site" evidence="15">
    <location>
        <position position="305"/>
    </location>
    <ligand>
        <name>Mg(2+)</name>
        <dbReference type="ChEBI" id="CHEBI:18420"/>
        <label>1</label>
    </ligand>
</feature>
<evidence type="ECO:0000256" key="12">
    <source>
        <dbReference type="ARBA" id="ARBA00023316"/>
    </source>
</evidence>
<dbReference type="InterPro" id="IPR016185">
    <property type="entry name" value="PreATP-grasp_dom_sf"/>
</dbReference>
<feature type="active site" evidence="14">
    <location>
        <position position="13"/>
    </location>
</feature>
<dbReference type="GO" id="GO:0005524">
    <property type="term" value="F:ATP binding"/>
    <property type="evidence" value="ECO:0007669"/>
    <property type="project" value="UniProtKB-UniRule"/>
</dbReference>
<dbReference type="GO" id="GO:0008360">
    <property type="term" value="P:regulation of cell shape"/>
    <property type="evidence" value="ECO:0007669"/>
    <property type="project" value="UniProtKB-KW"/>
</dbReference>
<dbReference type="HAMAP" id="MF_00047">
    <property type="entry name" value="Dala_Dala_lig"/>
    <property type="match status" value="1"/>
</dbReference>
<evidence type="ECO:0000313" key="19">
    <source>
        <dbReference type="Proteomes" id="UP000051181"/>
    </source>
</evidence>